<organism evidence="1 2">
    <name type="scientific">Pedosphaera parvula (strain Ellin514)</name>
    <dbReference type="NCBI Taxonomy" id="320771"/>
    <lineage>
        <taxon>Bacteria</taxon>
        <taxon>Pseudomonadati</taxon>
        <taxon>Verrucomicrobiota</taxon>
        <taxon>Pedosphaerae</taxon>
        <taxon>Pedosphaerales</taxon>
        <taxon>Pedosphaeraceae</taxon>
        <taxon>Pedosphaera</taxon>
    </lineage>
</organism>
<accession>B9XI23</accession>
<dbReference type="EMBL" id="ABOX02000016">
    <property type="protein sequence ID" value="EEF60516.1"/>
    <property type="molecule type" value="Genomic_DNA"/>
</dbReference>
<reference evidence="1 2" key="1">
    <citation type="journal article" date="2011" name="J. Bacteriol.">
        <title>Genome sequence of 'Pedosphaera parvula' Ellin514, an aerobic Verrucomicrobial isolate from pasture soil.</title>
        <authorList>
            <person name="Kant R."/>
            <person name="van Passel M.W."/>
            <person name="Sangwan P."/>
            <person name="Palva A."/>
            <person name="Lucas S."/>
            <person name="Copeland A."/>
            <person name="Lapidus A."/>
            <person name="Glavina Del Rio T."/>
            <person name="Dalin E."/>
            <person name="Tice H."/>
            <person name="Bruce D."/>
            <person name="Goodwin L."/>
            <person name="Pitluck S."/>
            <person name="Chertkov O."/>
            <person name="Larimer F.W."/>
            <person name="Land M.L."/>
            <person name="Hauser L."/>
            <person name="Brettin T.S."/>
            <person name="Detter J.C."/>
            <person name="Han S."/>
            <person name="de Vos W.M."/>
            <person name="Janssen P.H."/>
            <person name="Smidt H."/>
        </authorList>
    </citation>
    <scope>NUCLEOTIDE SEQUENCE [LARGE SCALE GENOMIC DNA]</scope>
    <source>
        <strain evidence="1 2">Ellin514</strain>
    </source>
</reference>
<keyword evidence="2" id="KW-1185">Reference proteome</keyword>
<dbReference type="AlphaFoldDB" id="B9XI23"/>
<dbReference type="RefSeq" id="WP_007415467.1">
    <property type="nucleotide sequence ID" value="NZ_ABOX02000016.1"/>
</dbReference>
<dbReference type="InterPro" id="IPR011990">
    <property type="entry name" value="TPR-like_helical_dom_sf"/>
</dbReference>
<sequence precursor="true">MKPFVITLAILCVAATAGTIIYRNMPKAQPAIAPTAEATPEPAAPPSPKKMILPKQRTLQIVSADTSATNEISPGPLVSTNAIPDGSGKSTPLSRAIEVLLSSQSSFDQKQAAWKQLRDSNQLDQAVEALKQGATNNPTSSEYPTALGQAYLQQAGIAARSGKSVNEMGILGMEADQSFDAALKLDPANWDAQFFKAVALAHWPAELNKGDEVLQRFSALIEQQETMATQPQFAKAYILLGEQYQKMGKSDYAAATWQLGASKFPSDPVLQKKVNGR</sequence>
<dbReference type="STRING" id="320771.Cflav_PD3486"/>
<dbReference type="Proteomes" id="UP000003688">
    <property type="component" value="Unassembled WGS sequence"/>
</dbReference>
<dbReference type="OrthoDB" id="9793831at2"/>
<evidence type="ECO:0000313" key="2">
    <source>
        <dbReference type="Proteomes" id="UP000003688"/>
    </source>
</evidence>
<gene>
    <name evidence="1" type="ORF">Cflav_PD3486</name>
</gene>
<protein>
    <recommendedName>
        <fullName evidence="3">Tetratricopeptide repeat protein</fullName>
    </recommendedName>
</protein>
<evidence type="ECO:0008006" key="3">
    <source>
        <dbReference type="Google" id="ProtNLM"/>
    </source>
</evidence>
<dbReference type="Gene3D" id="1.25.40.10">
    <property type="entry name" value="Tetratricopeptide repeat domain"/>
    <property type="match status" value="1"/>
</dbReference>
<comment type="caution">
    <text evidence="1">The sequence shown here is derived from an EMBL/GenBank/DDBJ whole genome shotgun (WGS) entry which is preliminary data.</text>
</comment>
<name>B9XI23_PEDPL</name>
<proteinExistence type="predicted"/>
<dbReference type="SUPFAM" id="SSF48452">
    <property type="entry name" value="TPR-like"/>
    <property type="match status" value="1"/>
</dbReference>
<evidence type="ECO:0000313" key="1">
    <source>
        <dbReference type="EMBL" id="EEF60516.1"/>
    </source>
</evidence>